<dbReference type="Pfam" id="PF04187">
    <property type="entry name" value="Cofac_haem_bdg"/>
    <property type="match status" value="1"/>
</dbReference>
<sequence length="313" mass="32115">MSGPGRIGRIQRGFGLAALALLGWLAGCAPASTGPVSTGHPLEGVIWDVAAGRAISEAELAAALDAADVAVLGEIHDNPAHHRRQARMVAAIAPAGIAFEMVPEASEEGILVFRAEGGDAAAIGPAIGWDRLGWPDWALYRPVFEAAGDAYVAGAAVTRDRLKLAIGASAGIAFGPGARAYGLGAPLPPAQQAAAEAEMVAAHCGALPASAAPGMVEAQRLRDARLAHAVRRAAVLGGGQVAAIMGNGHARRDRGMPLYLAASEPGLALRVLGQLETDPARRQVADYPAGALPYDYVWFAPPADREDPCAAFR</sequence>
<comment type="caution">
    <text evidence="2">The sequence shown here is derived from an EMBL/GenBank/DDBJ whole genome shotgun (WGS) entry which is preliminary data.</text>
</comment>
<dbReference type="PROSITE" id="PS51257">
    <property type="entry name" value="PROKAR_LIPOPROTEIN"/>
    <property type="match status" value="1"/>
</dbReference>
<organism evidence="2 3">
    <name type="scientific">Paralimibaculum aggregatum</name>
    <dbReference type="NCBI Taxonomy" id="3036245"/>
    <lineage>
        <taxon>Bacteria</taxon>
        <taxon>Pseudomonadati</taxon>
        <taxon>Pseudomonadota</taxon>
        <taxon>Alphaproteobacteria</taxon>
        <taxon>Rhodobacterales</taxon>
        <taxon>Paracoccaceae</taxon>
        <taxon>Paralimibaculum</taxon>
    </lineage>
</organism>
<proteinExistence type="predicted"/>
<dbReference type="SUPFAM" id="SSF159501">
    <property type="entry name" value="EreA/ChaN-like"/>
    <property type="match status" value="1"/>
</dbReference>
<name>A0ABQ6LHW4_9RHOB</name>
<protein>
    <submittedName>
        <fullName evidence="2">ChaN family lipoprotein</fullName>
    </submittedName>
</protein>
<evidence type="ECO:0000259" key="1">
    <source>
        <dbReference type="Pfam" id="PF04187"/>
    </source>
</evidence>
<evidence type="ECO:0000313" key="2">
    <source>
        <dbReference type="EMBL" id="GMG82875.1"/>
    </source>
</evidence>
<dbReference type="EMBL" id="BSYI01000014">
    <property type="protein sequence ID" value="GMG82875.1"/>
    <property type="molecule type" value="Genomic_DNA"/>
</dbReference>
<feature type="domain" description="Haem-binding uptake Tiki superfamily ChaN" evidence="1">
    <location>
        <begin position="61"/>
        <end position="260"/>
    </location>
</feature>
<gene>
    <name evidence="2" type="ORF">LNKW23_20880</name>
</gene>
<dbReference type="Proteomes" id="UP001239909">
    <property type="component" value="Unassembled WGS sequence"/>
</dbReference>
<dbReference type="CDD" id="cd14727">
    <property type="entry name" value="ChanN-like"/>
    <property type="match status" value="1"/>
</dbReference>
<evidence type="ECO:0000313" key="3">
    <source>
        <dbReference type="Proteomes" id="UP001239909"/>
    </source>
</evidence>
<keyword evidence="3" id="KW-1185">Reference proteome</keyword>
<keyword evidence="2" id="KW-0449">Lipoprotein</keyword>
<reference evidence="2 3" key="1">
    <citation type="submission" date="2023-04" db="EMBL/GenBank/DDBJ databases">
        <title>Marinoamorphus aggregata gen. nov., sp. Nov., isolate from tissue of brittle star Ophioplocus japonicus.</title>
        <authorList>
            <person name="Kawano K."/>
            <person name="Sawayama S."/>
            <person name="Nakagawa S."/>
        </authorList>
    </citation>
    <scope>NUCLEOTIDE SEQUENCE [LARGE SCALE GENOMIC DNA]</scope>
    <source>
        <strain evidence="2 3">NKW23</strain>
    </source>
</reference>
<dbReference type="RefSeq" id="WP_285671668.1">
    <property type="nucleotide sequence ID" value="NZ_BSYI01000014.1"/>
</dbReference>
<accession>A0ABQ6LHW4</accession>
<dbReference type="InterPro" id="IPR007314">
    <property type="entry name" value="Cofac_haem-bd_dom"/>
</dbReference>
<dbReference type="Gene3D" id="3.40.50.11550">
    <property type="match status" value="1"/>
</dbReference>